<reference evidence="1 2" key="1">
    <citation type="journal article" date="2014" name="PLoS Genet.">
        <title>The Genome of Spironucleus salmonicida Highlights a Fish Pathogen Adapted to Fluctuating Environments.</title>
        <authorList>
            <person name="Xu F."/>
            <person name="Jerlstrom-Hultqvist J."/>
            <person name="Einarsson E."/>
            <person name="Astvaldsson A."/>
            <person name="Svard S.G."/>
            <person name="Andersson J.O."/>
        </authorList>
    </citation>
    <scope>NUCLEOTIDE SEQUENCE</scope>
    <source>
        <strain evidence="2">ATCC 50377</strain>
    </source>
</reference>
<name>V6LQ93_9EUKA</name>
<reference evidence="2" key="2">
    <citation type="submission" date="2020-12" db="EMBL/GenBank/DDBJ databases">
        <title>New Spironucleus salmonicida genome in near-complete chromosomes.</title>
        <authorList>
            <person name="Xu F."/>
            <person name="Kurt Z."/>
            <person name="Jimenez-Gonzalez A."/>
            <person name="Astvaldsson A."/>
            <person name="Andersson J.O."/>
            <person name="Svard S.G."/>
        </authorList>
    </citation>
    <scope>NUCLEOTIDE SEQUENCE</scope>
    <source>
        <strain evidence="2">ATCC 50377</strain>
    </source>
</reference>
<organism evidence="1">
    <name type="scientific">Spironucleus salmonicida</name>
    <dbReference type="NCBI Taxonomy" id="348837"/>
    <lineage>
        <taxon>Eukaryota</taxon>
        <taxon>Metamonada</taxon>
        <taxon>Diplomonadida</taxon>
        <taxon>Hexamitidae</taxon>
        <taxon>Hexamitinae</taxon>
        <taxon>Spironucleus</taxon>
    </lineage>
</organism>
<sequence>MSESLSVSLLNAKKLLLNPKLKECEDISTEVYLSLRKFKTTNSIHELIHAQNVLSQIKNSVIGSPIQLINIMNDEISDTIQDFDDTVQCEPISMSLSGSLLSQSLQNSIIHEKVESISNIFDSIETDDVSYLNIKPKQIEFSTPKMSIISQKSCQLQLTPESNHESIEQNNENIVSIIFSVIVCCFGIIMVSK</sequence>
<gene>
    <name evidence="1" type="ORF">SS50377_17461</name>
    <name evidence="2" type="ORF">SS50377_23965</name>
</gene>
<accession>V6LQ93</accession>
<evidence type="ECO:0000313" key="2">
    <source>
        <dbReference type="EMBL" id="KAH0574029.1"/>
    </source>
</evidence>
<dbReference type="EMBL" id="AUWU02000004">
    <property type="protein sequence ID" value="KAH0574029.1"/>
    <property type="molecule type" value="Genomic_DNA"/>
</dbReference>
<keyword evidence="3" id="KW-1185">Reference proteome</keyword>
<protein>
    <submittedName>
        <fullName evidence="1">Uncharacterized protein</fullName>
    </submittedName>
</protein>
<evidence type="ECO:0000313" key="3">
    <source>
        <dbReference type="Proteomes" id="UP000018208"/>
    </source>
</evidence>
<dbReference type="Proteomes" id="UP000018208">
    <property type="component" value="Unassembled WGS sequence"/>
</dbReference>
<dbReference type="EMBL" id="KI546151">
    <property type="protein sequence ID" value="EST42929.1"/>
    <property type="molecule type" value="Genomic_DNA"/>
</dbReference>
<dbReference type="AlphaFoldDB" id="V6LQ93"/>
<dbReference type="VEuPathDB" id="GiardiaDB:SS50377_23965"/>
<proteinExistence type="predicted"/>
<evidence type="ECO:0000313" key="1">
    <source>
        <dbReference type="EMBL" id="EST42929.1"/>
    </source>
</evidence>